<dbReference type="OrthoDB" id="671439at2759"/>
<accession>A0A179IJ47</accession>
<evidence type="ECO:0000313" key="2">
    <source>
        <dbReference type="EMBL" id="OAR01770.1"/>
    </source>
</evidence>
<evidence type="ECO:0000259" key="1">
    <source>
        <dbReference type="Pfam" id="PF13472"/>
    </source>
</evidence>
<dbReference type="EMBL" id="LUKN01000999">
    <property type="protein sequence ID" value="OAR01770.1"/>
    <property type="molecule type" value="Genomic_DNA"/>
</dbReference>
<dbReference type="InterPro" id="IPR036514">
    <property type="entry name" value="SGNH_hydro_sf"/>
</dbReference>
<dbReference type="InterPro" id="IPR045136">
    <property type="entry name" value="Iah1-like"/>
</dbReference>
<dbReference type="Pfam" id="PF13472">
    <property type="entry name" value="Lipase_GDSL_2"/>
    <property type="match status" value="1"/>
</dbReference>
<dbReference type="OMA" id="VPIDRYK"/>
<sequence>MAAPYPQVVLLGDSLFQFSVETDNGFSFEAALQSSKNEYFENSLKKDAMLTESPGYSRRLDVVNRGLSGYNTANVLEYFERLFPEKTPSSPEIKYLVILIGANDAVLPLPSTWQHVPLEKYGENLCRIITHPRIRAHNPKILLVTPPPLDEIKTAKDDAAAGHPCSIRRAAISALYTQKARDVAAEYEDVTLIDLYQVLMDKAIEMAPGDYEEGGPLPGTPENGKRAGLKELLPDGLHLGGIAYMEFYKILWPHIGREWLDLPEGDRAGYVFPDWRTFEPEKAE</sequence>
<comment type="caution">
    <text evidence="2">The sequence shown here is derived from an EMBL/GenBank/DDBJ whole genome shotgun (WGS) entry which is preliminary data.</text>
</comment>
<name>A0A179IJ47_CORDF</name>
<keyword evidence="3" id="KW-1185">Reference proteome</keyword>
<dbReference type="SUPFAM" id="SSF52266">
    <property type="entry name" value="SGNH hydrolase"/>
    <property type="match status" value="1"/>
</dbReference>
<feature type="domain" description="SGNH hydrolase-type esterase" evidence="1">
    <location>
        <begin position="11"/>
        <end position="207"/>
    </location>
</feature>
<proteinExistence type="predicted"/>
<gene>
    <name evidence="2" type="ORF">LLEC1_06449</name>
</gene>
<dbReference type="CDD" id="cd01838">
    <property type="entry name" value="Isoamyl_acetate_hydrolase_like"/>
    <property type="match status" value="1"/>
</dbReference>
<protein>
    <recommendedName>
        <fullName evidence="1">SGNH hydrolase-type esterase domain-containing protein</fullName>
    </recommendedName>
</protein>
<dbReference type="PANTHER" id="PTHR14209">
    <property type="entry name" value="ISOAMYL ACETATE-HYDROLYZING ESTERASE 1"/>
    <property type="match status" value="1"/>
</dbReference>
<reference evidence="2 3" key="1">
    <citation type="submission" date="2016-03" db="EMBL/GenBank/DDBJ databases">
        <title>Fine-scale spatial genetic structure of a fungal parasite of coffee scale insects.</title>
        <authorList>
            <person name="Jackson D."/>
            <person name="Zemenick K.A."/>
            <person name="Malloure B."/>
            <person name="Quandt C.A."/>
            <person name="James T.Y."/>
        </authorList>
    </citation>
    <scope>NUCLEOTIDE SEQUENCE [LARGE SCALE GENOMIC DNA]</scope>
    <source>
        <strain evidence="2 3">UM487</strain>
    </source>
</reference>
<dbReference type="Gene3D" id="3.40.50.1110">
    <property type="entry name" value="SGNH hydrolase"/>
    <property type="match status" value="1"/>
</dbReference>
<dbReference type="Proteomes" id="UP000243081">
    <property type="component" value="Unassembled WGS sequence"/>
</dbReference>
<dbReference type="PANTHER" id="PTHR14209:SF19">
    <property type="entry name" value="ISOAMYL ACETATE-HYDROLYZING ESTERASE 1 HOMOLOG"/>
    <property type="match status" value="1"/>
</dbReference>
<organism evidence="2 3">
    <name type="scientific">Cordyceps confragosa</name>
    <name type="common">Lecanicillium lecanii</name>
    <dbReference type="NCBI Taxonomy" id="2714763"/>
    <lineage>
        <taxon>Eukaryota</taxon>
        <taxon>Fungi</taxon>
        <taxon>Dikarya</taxon>
        <taxon>Ascomycota</taxon>
        <taxon>Pezizomycotina</taxon>
        <taxon>Sordariomycetes</taxon>
        <taxon>Hypocreomycetidae</taxon>
        <taxon>Hypocreales</taxon>
        <taxon>Cordycipitaceae</taxon>
        <taxon>Akanthomyces</taxon>
    </lineage>
</organism>
<dbReference type="InterPro" id="IPR013830">
    <property type="entry name" value="SGNH_hydro"/>
</dbReference>
<evidence type="ECO:0000313" key="3">
    <source>
        <dbReference type="Proteomes" id="UP000243081"/>
    </source>
</evidence>
<dbReference type="AlphaFoldDB" id="A0A179IJ47"/>